<feature type="compositionally biased region" description="Basic and acidic residues" evidence="1">
    <location>
        <begin position="117"/>
        <end position="126"/>
    </location>
</feature>
<gene>
    <name evidence="2" type="ORF">EAG_12374</name>
</gene>
<feature type="region of interest" description="Disordered" evidence="1">
    <location>
        <begin position="447"/>
        <end position="466"/>
    </location>
</feature>
<feature type="compositionally biased region" description="Polar residues" evidence="1">
    <location>
        <begin position="762"/>
        <end position="772"/>
    </location>
</feature>
<feature type="compositionally biased region" description="Low complexity" evidence="1">
    <location>
        <begin position="128"/>
        <end position="150"/>
    </location>
</feature>
<evidence type="ECO:0000313" key="2">
    <source>
        <dbReference type="EMBL" id="EFN69230.1"/>
    </source>
</evidence>
<feature type="region of interest" description="Disordered" evidence="1">
    <location>
        <begin position="325"/>
        <end position="365"/>
    </location>
</feature>
<feature type="region of interest" description="Disordered" evidence="1">
    <location>
        <begin position="110"/>
        <end position="178"/>
    </location>
</feature>
<reference evidence="2 3" key="1">
    <citation type="journal article" date="2010" name="Science">
        <title>Genomic comparison of the ants Camponotus floridanus and Harpegnathos saltator.</title>
        <authorList>
            <person name="Bonasio R."/>
            <person name="Zhang G."/>
            <person name="Ye C."/>
            <person name="Mutti N.S."/>
            <person name="Fang X."/>
            <person name="Qin N."/>
            <person name="Donahue G."/>
            <person name="Yang P."/>
            <person name="Li Q."/>
            <person name="Li C."/>
            <person name="Zhang P."/>
            <person name="Huang Z."/>
            <person name="Berger S.L."/>
            <person name="Reinberg D."/>
            <person name="Wang J."/>
            <person name="Liebig J."/>
        </authorList>
    </citation>
    <scope>NUCLEOTIDE SEQUENCE [LARGE SCALE GENOMIC DNA]</scope>
    <source>
        <strain evidence="3">C129</strain>
    </source>
</reference>
<dbReference type="OMA" id="RPMIMKK"/>
<organism evidence="3">
    <name type="scientific">Camponotus floridanus</name>
    <name type="common">Florida carpenter ant</name>
    <dbReference type="NCBI Taxonomy" id="104421"/>
    <lineage>
        <taxon>Eukaryota</taxon>
        <taxon>Metazoa</taxon>
        <taxon>Ecdysozoa</taxon>
        <taxon>Arthropoda</taxon>
        <taxon>Hexapoda</taxon>
        <taxon>Insecta</taxon>
        <taxon>Pterygota</taxon>
        <taxon>Neoptera</taxon>
        <taxon>Endopterygota</taxon>
        <taxon>Hymenoptera</taxon>
        <taxon>Apocrita</taxon>
        <taxon>Aculeata</taxon>
        <taxon>Formicoidea</taxon>
        <taxon>Formicidae</taxon>
        <taxon>Formicinae</taxon>
        <taxon>Camponotus</taxon>
    </lineage>
</organism>
<dbReference type="EMBL" id="GL438246">
    <property type="protein sequence ID" value="EFN69230.1"/>
    <property type="molecule type" value="Genomic_DNA"/>
</dbReference>
<feature type="compositionally biased region" description="Low complexity" evidence="1">
    <location>
        <begin position="495"/>
        <end position="506"/>
    </location>
</feature>
<proteinExistence type="predicted"/>
<feature type="compositionally biased region" description="Polar residues" evidence="1">
    <location>
        <begin position="517"/>
        <end position="550"/>
    </location>
</feature>
<feature type="compositionally biased region" description="Basic residues" evidence="1">
    <location>
        <begin position="152"/>
        <end position="167"/>
    </location>
</feature>
<feature type="region of interest" description="Disordered" evidence="1">
    <location>
        <begin position="495"/>
        <end position="558"/>
    </location>
</feature>
<dbReference type="AlphaFoldDB" id="E2ABG4"/>
<protein>
    <submittedName>
        <fullName evidence="2">Uncharacterized protein</fullName>
    </submittedName>
</protein>
<feature type="compositionally biased region" description="Low complexity" evidence="1">
    <location>
        <begin position="777"/>
        <end position="790"/>
    </location>
</feature>
<name>E2ABG4_CAMFO</name>
<feature type="compositionally biased region" description="Polar residues" evidence="1">
    <location>
        <begin position="335"/>
        <end position="345"/>
    </location>
</feature>
<evidence type="ECO:0000256" key="1">
    <source>
        <dbReference type="SAM" id="MobiDB-lite"/>
    </source>
</evidence>
<dbReference type="InParanoid" id="E2ABG4"/>
<feature type="region of interest" description="Disordered" evidence="1">
    <location>
        <begin position="583"/>
        <end position="603"/>
    </location>
</feature>
<accession>E2ABG4</accession>
<keyword evidence="3" id="KW-1185">Reference proteome</keyword>
<feature type="region of interest" description="Disordered" evidence="1">
    <location>
        <begin position="971"/>
        <end position="991"/>
    </location>
</feature>
<feature type="region of interest" description="Disordered" evidence="1">
    <location>
        <begin position="724"/>
        <end position="791"/>
    </location>
</feature>
<dbReference type="Proteomes" id="UP000000311">
    <property type="component" value="Unassembled WGS sequence"/>
</dbReference>
<feature type="region of interest" description="Disordered" evidence="1">
    <location>
        <begin position="639"/>
        <end position="691"/>
    </location>
</feature>
<sequence length="1012" mass="113650">MHYKGHASARSRSMGEALKEVAKYRRTTVDFVRRPYIDKVSGISCELRDMKFTCFITVCACLSSTVFTNEVKYLNNRVKKIARSPEELIIKDAATRREINPIPQIYSDIYPTSRQFQSRESKKNHEVQSGPQQQQQSSQPQQSPQSQQQQHRYNRGRSRHSAKHVKTRSIGGLPTYEVSDNQIDSIPEVIYDEEPIRIEPMIRVTRKKNVFDSIIDIVHQLLDPPKNELGPLVPIQMPGSKRKIYLRLIEPVDASEVMVRFVTQLPVPVIDAEKQYNPFIPIPSIVDPITMLMNQAHHGIHPVLHGDPLFASSSNRHRAIYPPRNVSHVKGVQPPKSQNSQNPSKDPQIKGSFPPAIDSNKEESNKNHFTNTRVNLQNQEQQLLSESAASYYQYQAAGEEVMNKVKELLEKENVTTTVKTEADPSVQPWHQLSTHRLPLRQIAPYSPASMEQDSSSHTDTYKAPSDVFTGPSSYSTSYEQYNDAANSAPEFYPSSYSGPSSYSTPYKQNEIHDAHPNTYSTSYHKQNEFNNAPSSYSVSYQDQNEFNGAPSSYSTSYQSQEYSAPDSYATSYGKQNDLFSAPSAYSSSYEKPTPPSSFYDKQTGITETSANSNALEIVDPPSYLPGYRTENQASRGFGTISTRQPRYNNPREMAGLNTEESASRVIWGKSKQEKDESSFQKSAEITGTGIDDSREKWQPVVFVHENAGWHEAYEAEMMKTATTERQAVPKARPTKKPSRGATDQARRNVKQRGSVSARDSRFSTVSGEQNGCEQKKSTTTSTTTPRSESTIRIIEKQTQSVGSELILVTQSPNITIETLRPNLTAKSPMVSTTMMTLTTVTSKPLVTTTKSPESMSVKNEMTERSKPLLIKVLKSTTTEKPLLLIKAIENIFMSNIEEKLIATEASVIKPTVSNVMKKVRSTTEKSSSTIEKTLMKVTTKVSNNKVKKAEIPKRPMIMKKSTYIMKRPALSSTTERTVTTQKPTISSTTKKTTLAGKSKFFRTISKRRPTTT</sequence>
<evidence type="ECO:0000313" key="3">
    <source>
        <dbReference type="Proteomes" id="UP000000311"/>
    </source>
</evidence>
<feature type="compositionally biased region" description="Low complexity" evidence="1">
    <location>
        <begin position="977"/>
        <end position="991"/>
    </location>
</feature>
<dbReference type="OrthoDB" id="7593816at2759"/>